<organism evidence="13 14">
    <name type="scientific">Uabimicrobium amorphum</name>
    <dbReference type="NCBI Taxonomy" id="2596890"/>
    <lineage>
        <taxon>Bacteria</taxon>
        <taxon>Pseudomonadati</taxon>
        <taxon>Planctomycetota</taxon>
        <taxon>Candidatus Uabimicrobiia</taxon>
        <taxon>Candidatus Uabimicrobiales</taxon>
        <taxon>Candidatus Uabimicrobiaceae</taxon>
        <taxon>Candidatus Uabimicrobium</taxon>
    </lineage>
</organism>
<name>A0A5S9IIG0_UABAM</name>
<evidence type="ECO:0000256" key="2">
    <source>
        <dbReference type="ARBA" id="ARBA00008524"/>
    </source>
</evidence>
<dbReference type="PIRSF" id="PIRSF036421">
    <property type="entry name" value="Tricorn_protease"/>
    <property type="match status" value="1"/>
</dbReference>
<dbReference type="Pfam" id="PF26550">
    <property type="entry name" value="Tricorn_2nd"/>
    <property type="match status" value="1"/>
</dbReference>
<dbReference type="InterPro" id="IPR011042">
    <property type="entry name" value="6-blade_b-propeller_TolB-like"/>
</dbReference>
<evidence type="ECO:0000259" key="11">
    <source>
        <dbReference type="Pfam" id="PF03572"/>
    </source>
</evidence>
<dbReference type="Gene3D" id="2.120.10.30">
    <property type="entry name" value="TolB, C-terminal domain"/>
    <property type="match status" value="1"/>
</dbReference>
<evidence type="ECO:0000256" key="9">
    <source>
        <dbReference type="PIRSR" id="PIRSR036421-3"/>
    </source>
</evidence>
<evidence type="ECO:0000256" key="6">
    <source>
        <dbReference type="ARBA" id="ARBA00022825"/>
    </source>
</evidence>
<feature type="coiled-coil region" evidence="10">
    <location>
        <begin position="552"/>
        <end position="579"/>
    </location>
</feature>
<evidence type="ECO:0000256" key="4">
    <source>
        <dbReference type="ARBA" id="ARBA00022670"/>
    </source>
</evidence>
<dbReference type="Gene3D" id="2.30.42.10">
    <property type="match status" value="1"/>
</dbReference>
<comment type="similarity">
    <text evidence="2 7">Belongs to the peptidase S41B family.</text>
</comment>
<dbReference type="EMBL" id="AP019860">
    <property type="protein sequence ID" value="BBM82429.1"/>
    <property type="molecule type" value="Genomic_DNA"/>
</dbReference>
<feature type="active site" description="Charge relay system" evidence="8">
    <location>
        <position position="753"/>
    </location>
</feature>
<evidence type="ECO:0000256" key="1">
    <source>
        <dbReference type="ARBA" id="ARBA00004496"/>
    </source>
</evidence>
<dbReference type="Proteomes" id="UP000326354">
    <property type="component" value="Chromosome"/>
</dbReference>
<dbReference type="Pfam" id="PF03572">
    <property type="entry name" value="Peptidase_S41"/>
    <property type="match status" value="1"/>
</dbReference>
<feature type="active site" description="Charge relay system" evidence="8">
    <location>
        <position position="1028"/>
    </location>
</feature>
<dbReference type="GO" id="GO:0008236">
    <property type="term" value="F:serine-type peptidase activity"/>
    <property type="evidence" value="ECO:0007669"/>
    <property type="project" value="UniProtKB-UniRule"/>
</dbReference>
<evidence type="ECO:0000256" key="10">
    <source>
        <dbReference type="SAM" id="Coils"/>
    </source>
</evidence>
<dbReference type="Pfam" id="PF26549">
    <property type="entry name" value="Tricorn_N"/>
    <property type="match status" value="1"/>
</dbReference>
<dbReference type="EC" id="3.4.21.-" evidence="7"/>
<evidence type="ECO:0000256" key="7">
    <source>
        <dbReference type="PIRNR" id="PIRNR036421"/>
    </source>
</evidence>
<dbReference type="Gene3D" id="3.90.226.10">
    <property type="entry name" value="2-enoyl-CoA Hydratase, Chain A, domain 1"/>
    <property type="match status" value="1"/>
</dbReference>
<dbReference type="SUPFAM" id="SSF82171">
    <property type="entry name" value="DPP6 N-terminal domain-like"/>
    <property type="match status" value="1"/>
</dbReference>
<keyword evidence="3 7" id="KW-0963">Cytoplasm</keyword>
<dbReference type="InterPro" id="IPR012393">
    <property type="entry name" value="Tricorn_protease"/>
</dbReference>
<dbReference type="SUPFAM" id="SSF52096">
    <property type="entry name" value="ClpP/crotonase"/>
    <property type="match status" value="1"/>
</dbReference>
<dbReference type="RefSeq" id="WP_229759353.1">
    <property type="nucleotide sequence ID" value="NZ_AP019860.1"/>
</dbReference>
<protein>
    <recommendedName>
        <fullName evidence="7">Tricorn protease homolog</fullName>
        <ecNumber evidence="7">3.4.21.-</ecNumber>
    </recommendedName>
</protein>
<reference evidence="13 14" key="1">
    <citation type="submission" date="2019-08" db="EMBL/GenBank/DDBJ databases">
        <title>Complete genome sequence of Candidatus Uab amorphum.</title>
        <authorList>
            <person name="Shiratori T."/>
            <person name="Suzuki S."/>
            <person name="Kakizawa Y."/>
            <person name="Ishida K."/>
        </authorList>
    </citation>
    <scope>NUCLEOTIDE SEQUENCE [LARGE SCALE GENOMIC DNA]</scope>
    <source>
        <strain evidence="13 14">SRT547</strain>
    </source>
</reference>
<keyword evidence="10" id="KW-0175">Coiled coil</keyword>
<feature type="active site" description="Nucleophile" evidence="8">
    <location>
        <position position="971"/>
    </location>
</feature>
<dbReference type="Gene3D" id="2.120.10.60">
    <property type="entry name" value="Tricorn protease N-terminal domain"/>
    <property type="match status" value="2"/>
</dbReference>
<feature type="site" description="Transition state stabilizer; via amide nitrogen" evidence="9">
    <location>
        <position position="972"/>
    </location>
</feature>
<dbReference type="CDD" id="cd07562">
    <property type="entry name" value="Peptidase_S41_TRI"/>
    <property type="match status" value="1"/>
</dbReference>
<dbReference type="Gene3D" id="3.30.750.44">
    <property type="match status" value="1"/>
</dbReference>
<dbReference type="KEGG" id="uam:UABAM_00772"/>
<keyword evidence="4 7" id="KW-0645">Protease</keyword>
<dbReference type="SUPFAM" id="SSF50156">
    <property type="entry name" value="PDZ domain-like"/>
    <property type="match status" value="1"/>
</dbReference>
<evidence type="ECO:0000313" key="14">
    <source>
        <dbReference type="Proteomes" id="UP000326354"/>
    </source>
</evidence>
<dbReference type="SUPFAM" id="SSF75011">
    <property type="entry name" value="3-carboxy-cis,cis-mucoante lactonizing enzyme"/>
    <property type="match status" value="1"/>
</dbReference>
<dbReference type="PANTHER" id="PTHR43253:SF1">
    <property type="entry name" value="TRICORN PROTEASE HOMOLOG 2-RELATED"/>
    <property type="match status" value="1"/>
</dbReference>
<gene>
    <name evidence="13" type="ORF">UABAM_00772</name>
</gene>
<sequence>MKKWLILFTVTTLFTVYADEALWMRYPVISPDGKNIAFCYQGDIYTVATEGGQAKQLTRHTAYDFQPVWSHDGQYLAFASDRYGNFDVFKLHVASGETTRLTYHSSRDYPWSFTNSDSHVLFSSARLDSVTNAAFPTRALSELYQVPVAGGRVQQVLTTPAEKAQYNSSGEKLLYQDVKGFEDKWRKHHVSSITRDIWLYDVKTQKHTKITQFRGEDRNPMWNDDDSFFYLSEQSGSINIWKHSFKENKASQITNFENHPIRFLSRSVDGLLCFGYNGEIYILQEGQNPIKVKVEVYGGPQKNDKETLNIRGGITEMALSPNGKEIAFIYRGEVFVTSTKYATTKQITKSFEQERSVDFSPDGRSLIYAGEKNGSWNIYEASIKRKDEKYFYAATLIEEKAIVSSQVETFQPSYSPDGKEIAYLEERTTLKVYNIKEKFSRKVLDGKYNYSYADGDQWYQWSPDSKWFLVTFLGNNRWMDEIGLVAADGKSEAINLTQSGYSDYAPKWAMKGKAITWFSDRHGMRSHGSWGSQDDVYAMVFDEETFDYLKRSKEDQELLEELQKEKKKDAKDKNKKKEDVLKINLDGIEDRKLRLTMHSSDLADAIWSADGKSLFYLAKFERGYDLWVHKIFDYQTRLLTKLNANRAGLVMDSTGNNLYLLADGRIFKVNAASGQLSSISFSANMTVDHSKERAYLFEHVWRQVKKKFYVKDLHGVDWEFYKKEYAKFLPHINNKYDLAEMFSELLGELNASHTGSGYIYRPRNGENTAALGVFFDHTHNGAGLKIAEVMDKSPLKKASSKIKAGIIIEKINGQEIKSNDNYHKYLNGCVNKRTLIHLYNPKKNERWEEVVRPINVRAENELAYQRWVKQRRALTEKLSKGKLGYVHIRGMNDASYREIYSEILGRHNDKLAIVVDTRFNGGGWLHDDLVTLLSGKKYFTFYPRKQDNMGGEPIFKWSKPSIVVMSEGNYSDAHLFPLAYKTLKIGRLVGMPVAGTGTAVWWETLLGGDMFFGIPQVGMLDNEGNYLENNELQPDVLVNNDPGEVAKGRDQQLEKAIEELLKEVE</sequence>
<proteinExistence type="inferred from homology"/>
<comment type="subcellular location">
    <subcellularLocation>
        <location evidence="1 7">Cytoplasm</location>
    </subcellularLocation>
</comment>
<dbReference type="GO" id="GO:0006508">
    <property type="term" value="P:proteolysis"/>
    <property type="evidence" value="ECO:0007669"/>
    <property type="project" value="UniProtKB-UniRule"/>
</dbReference>
<keyword evidence="6 7" id="KW-0720">Serine protease</keyword>
<dbReference type="GO" id="GO:0005737">
    <property type="term" value="C:cytoplasm"/>
    <property type="evidence" value="ECO:0007669"/>
    <property type="project" value="UniProtKB-SubCell"/>
</dbReference>
<feature type="domain" description="Tail specific protease" evidence="11">
    <location>
        <begin position="882"/>
        <end position="1037"/>
    </location>
</feature>
<accession>A0A5S9IIG0</accession>
<feature type="domain" description="Tricorn protease C1" evidence="12">
    <location>
        <begin position="691"/>
        <end position="747"/>
    </location>
</feature>
<evidence type="ECO:0000256" key="5">
    <source>
        <dbReference type="ARBA" id="ARBA00022801"/>
    </source>
</evidence>
<keyword evidence="5 7" id="KW-0378">Hydrolase</keyword>
<comment type="function">
    <text evidence="7">Degrades oligopeptides.</text>
</comment>
<dbReference type="SUPFAM" id="SSF69304">
    <property type="entry name" value="Tricorn protease N-terminal domain"/>
    <property type="match status" value="1"/>
</dbReference>
<keyword evidence="14" id="KW-1185">Reference proteome</keyword>
<dbReference type="InterPro" id="IPR036034">
    <property type="entry name" value="PDZ_sf"/>
</dbReference>
<evidence type="ECO:0000259" key="12">
    <source>
        <dbReference type="Pfam" id="PF14684"/>
    </source>
</evidence>
<evidence type="ECO:0000313" key="13">
    <source>
        <dbReference type="EMBL" id="BBM82429.1"/>
    </source>
</evidence>
<evidence type="ECO:0000256" key="8">
    <source>
        <dbReference type="PIRSR" id="PIRSR036421-1"/>
    </source>
</evidence>
<dbReference type="InterPro" id="IPR005151">
    <property type="entry name" value="Tail-specific_protease"/>
</dbReference>
<dbReference type="InterPro" id="IPR029045">
    <property type="entry name" value="ClpP/crotonase-like_dom_sf"/>
</dbReference>
<dbReference type="AlphaFoldDB" id="A0A5S9IIG0"/>
<dbReference type="InterPro" id="IPR028204">
    <property type="entry name" value="Tricorn_C1"/>
</dbReference>
<dbReference type="PANTHER" id="PTHR43253">
    <property type="entry name" value="TRICORN PROTEASE HOMOLOG 2-RELATED"/>
    <property type="match status" value="1"/>
</dbReference>
<evidence type="ECO:0000256" key="3">
    <source>
        <dbReference type="ARBA" id="ARBA00022490"/>
    </source>
</evidence>
<dbReference type="Pfam" id="PF14684">
    <property type="entry name" value="Tricorn_C1"/>
    <property type="match status" value="1"/>
</dbReference>